<evidence type="ECO:0000256" key="4">
    <source>
        <dbReference type="ARBA" id="ARBA00022502"/>
    </source>
</evidence>
<dbReference type="InterPro" id="IPR018499">
    <property type="entry name" value="Tetraspanin/Peripherin"/>
</dbReference>
<gene>
    <name evidence="12" type="ORF">CAUJ_LOCUS12716</name>
</gene>
<dbReference type="GO" id="GO:0016255">
    <property type="term" value="P:attachment of GPI anchor to protein"/>
    <property type="evidence" value="ECO:0007669"/>
    <property type="project" value="InterPro"/>
</dbReference>
<protein>
    <recommendedName>
        <fullName evidence="14">Tetraspanin</fullName>
    </recommendedName>
</protein>
<evidence type="ECO:0000256" key="5">
    <source>
        <dbReference type="ARBA" id="ARBA00022692"/>
    </source>
</evidence>
<dbReference type="InterPro" id="IPR019540">
    <property type="entry name" value="PtdIno-glycan_biosynth_class_S"/>
</dbReference>
<evidence type="ECO:0000256" key="2">
    <source>
        <dbReference type="ARBA" id="ARBA00004687"/>
    </source>
</evidence>
<proteinExistence type="inferred from homology"/>
<evidence type="ECO:0000256" key="7">
    <source>
        <dbReference type="ARBA" id="ARBA00022989"/>
    </source>
</evidence>
<feature type="transmembrane region" description="Helical" evidence="11">
    <location>
        <begin position="45"/>
        <end position="67"/>
    </location>
</feature>
<comment type="subcellular location">
    <subcellularLocation>
        <location evidence="1">Endoplasmic reticulum membrane</location>
        <topology evidence="1">Multi-pass membrane protein</topology>
    </subcellularLocation>
</comment>
<evidence type="ECO:0008006" key="14">
    <source>
        <dbReference type="Google" id="ProtNLM"/>
    </source>
</evidence>
<accession>A0A8S1HN88</accession>
<dbReference type="Pfam" id="PF10510">
    <property type="entry name" value="PIG-S"/>
    <property type="match status" value="1"/>
</dbReference>
<sequence length="880" mass="98855">MANQRRTAAGRANSAQRVYRQSQIRYAPGAGGESEISCCVKYSVFGFNVIFFLLGVTLLLIGTWAQIEKNNIYSHLNKASKLYLDPTWLLLVVGLLTFIIGFSGCVGSLRENTSFLTFYSTLLGLLLIAEFSVAVFAYVRRDQLDMYIRNLLNDVVVGYRDDPDLQVLIDTMQESWKCCGINGADDWDRNTYFSIAARNVAGATEAGGVPFSCCVNSSELSFKNFYCGHGVRLKQDVMHRAMAQTASIYTEGCLPKLQLWLNNNVLLVGVSMIIIAIIQVLGICFAQNLKSDVFAQRAKWLIRTALRISQLFWSIFVSAGSSGEVTNSKRRSCGRNQSKNGRGNEKRRRRGERFHFEAEGEPLPQAFIDFVRKERPFKIAASVAFILYTFFFFVPLMFHATSVYRAPFPNVSPNHTINLPIRVILATTDPALVPVVKDLLISLEADLSKIDVVYPLQIDWITEFGGLRDYEDFESNRDILNSSSSTFDVHVAIVEKKRSGQWKHFSATNVQLGVGKWSFVQWLADSEEGASKAAFRVSELVADILLDVPHLNSIVRRDLRERMAPWQIATLPLSHQKRLVWDSAPLAMNYHVQVIHVHDNVAPTPEELELQRKTPKALRIFGKMVERVTNVEVSSEHLWDFDVTRSFLEKDVQERLVLTHDNMQQLLKQVEAQLPTSLDSGAVLRVVVLETANSVTVLDQMGEDSNGLAVASWGAVLARNEKTESRAIAALRIHIGMDAELMPGWSRPPAPLCEWEVARARLRACVDNGMRAASAIRALNEVADKITNIVINDDVAERATRAVQLLFEGLKPGQQPDYEKLVEARKLADSANSDHSLLSLLYFPMDQRFAVFLPIVFPICIATGLSFYRLSITWLTRSWL</sequence>
<comment type="caution">
    <text evidence="12">The sequence shown here is derived from an EMBL/GenBank/DDBJ whole genome shotgun (WGS) entry which is preliminary data.</text>
</comment>
<dbReference type="EMBL" id="CAJGYM010000079">
    <property type="protein sequence ID" value="CAD6196804.1"/>
    <property type="molecule type" value="Genomic_DNA"/>
</dbReference>
<evidence type="ECO:0000256" key="9">
    <source>
        <dbReference type="ARBA" id="ARBA00023180"/>
    </source>
</evidence>
<comment type="similarity">
    <text evidence="3">Belongs to the PIGS family.</text>
</comment>
<organism evidence="12 13">
    <name type="scientific">Caenorhabditis auriculariae</name>
    <dbReference type="NCBI Taxonomy" id="2777116"/>
    <lineage>
        <taxon>Eukaryota</taxon>
        <taxon>Metazoa</taxon>
        <taxon>Ecdysozoa</taxon>
        <taxon>Nematoda</taxon>
        <taxon>Chromadorea</taxon>
        <taxon>Rhabditida</taxon>
        <taxon>Rhabditina</taxon>
        <taxon>Rhabditomorpha</taxon>
        <taxon>Rhabditoidea</taxon>
        <taxon>Rhabditidae</taxon>
        <taxon>Peloderinae</taxon>
        <taxon>Caenorhabditis</taxon>
    </lineage>
</organism>
<evidence type="ECO:0000256" key="1">
    <source>
        <dbReference type="ARBA" id="ARBA00004477"/>
    </source>
</evidence>
<evidence type="ECO:0000313" key="12">
    <source>
        <dbReference type="EMBL" id="CAD6196804.1"/>
    </source>
</evidence>
<feature type="transmembrane region" description="Helical" evidence="11">
    <location>
        <begin position="115"/>
        <end position="139"/>
    </location>
</feature>
<dbReference type="InterPro" id="IPR008952">
    <property type="entry name" value="Tetraspanin_EC2_sf"/>
</dbReference>
<keyword evidence="8 11" id="KW-0472">Membrane</keyword>
<dbReference type="PANTHER" id="PTHR21072">
    <property type="entry name" value="GPI TRANSAMIDASE COMPONENT PIG-S"/>
    <property type="match status" value="1"/>
</dbReference>
<evidence type="ECO:0000256" key="6">
    <source>
        <dbReference type="ARBA" id="ARBA00022824"/>
    </source>
</evidence>
<evidence type="ECO:0000256" key="10">
    <source>
        <dbReference type="SAM" id="MobiDB-lite"/>
    </source>
</evidence>
<keyword evidence="4" id="KW-0337">GPI-anchor biosynthesis</keyword>
<evidence type="ECO:0000313" key="13">
    <source>
        <dbReference type="Proteomes" id="UP000835052"/>
    </source>
</evidence>
<feature type="transmembrane region" description="Helical" evidence="11">
    <location>
        <begin position="265"/>
        <end position="288"/>
    </location>
</feature>
<name>A0A8S1HN88_9PELO</name>
<dbReference type="GO" id="GO:0006506">
    <property type="term" value="P:GPI anchor biosynthetic process"/>
    <property type="evidence" value="ECO:0007669"/>
    <property type="project" value="UniProtKB-KW"/>
</dbReference>
<feature type="region of interest" description="Disordered" evidence="10">
    <location>
        <begin position="323"/>
        <end position="350"/>
    </location>
</feature>
<evidence type="ECO:0000256" key="11">
    <source>
        <dbReference type="SAM" id="Phobius"/>
    </source>
</evidence>
<keyword evidence="13" id="KW-1185">Reference proteome</keyword>
<feature type="transmembrane region" description="Helical" evidence="11">
    <location>
        <begin position="849"/>
        <end position="868"/>
    </location>
</feature>
<feature type="transmembrane region" description="Helical" evidence="11">
    <location>
        <begin position="88"/>
        <end position="109"/>
    </location>
</feature>
<comment type="pathway">
    <text evidence="2">Glycolipid biosynthesis; glycosylphosphatidylinositol-anchor biosynthesis.</text>
</comment>
<dbReference type="GO" id="GO:0042765">
    <property type="term" value="C:GPI-anchor transamidase complex"/>
    <property type="evidence" value="ECO:0007669"/>
    <property type="project" value="InterPro"/>
</dbReference>
<feature type="transmembrane region" description="Helical" evidence="11">
    <location>
        <begin position="379"/>
        <end position="398"/>
    </location>
</feature>
<dbReference type="PANTHER" id="PTHR21072:SF13">
    <property type="entry name" value="GPI TRANSAMIDASE COMPONENT PIG-S"/>
    <property type="match status" value="1"/>
</dbReference>
<dbReference type="PRINTS" id="PR00259">
    <property type="entry name" value="TMFOUR"/>
</dbReference>
<keyword evidence="7 11" id="KW-1133">Transmembrane helix</keyword>
<keyword evidence="9" id="KW-0325">Glycoprotein</keyword>
<dbReference type="SUPFAM" id="SSF48652">
    <property type="entry name" value="Tetraspanin"/>
    <property type="match status" value="1"/>
</dbReference>
<dbReference type="Proteomes" id="UP000835052">
    <property type="component" value="Unassembled WGS sequence"/>
</dbReference>
<dbReference type="Gene3D" id="1.10.1450.10">
    <property type="entry name" value="Tetraspanin"/>
    <property type="match status" value="1"/>
</dbReference>
<dbReference type="OrthoDB" id="2014092at2759"/>
<evidence type="ECO:0000256" key="8">
    <source>
        <dbReference type="ARBA" id="ARBA00023136"/>
    </source>
</evidence>
<keyword evidence="5 11" id="KW-0812">Transmembrane</keyword>
<dbReference type="AlphaFoldDB" id="A0A8S1HN88"/>
<keyword evidence="6" id="KW-0256">Endoplasmic reticulum</keyword>
<evidence type="ECO:0000256" key="3">
    <source>
        <dbReference type="ARBA" id="ARBA00005316"/>
    </source>
</evidence>
<reference evidence="12" key="1">
    <citation type="submission" date="2020-10" db="EMBL/GenBank/DDBJ databases">
        <authorList>
            <person name="Kikuchi T."/>
        </authorList>
    </citation>
    <scope>NUCLEOTIDE SEQUENCE</scope>
    <source>
        <strain evidence="12">NKZ352</strain>
    </source>
</reference>
<dbReference type="Pfam" id="PF00335">
    <property type="entry name" value="Tetraspanin"/>
    <property type="match status" value="1"/>
</dbReference>